<gene>
    <name evidence="1" type="ORF">SAMN05444412_11791</name>
</gene>
<evidence type="ECO:0000313" key="2">
    <source>
        <dbReference type="Proteomes" id="UP000199663"/>
    </source>
</evidence>
<evidence type="ECO:0008006" key="3">
    <source>
        <dbReference type="Google" id="ProtNLM"/>
    </source>
</evidence>
<evidence type="ECO:0000313" key="1">
    <source>
        <dbReference type="EMBL" id="SDZ49534.1"/>
    </source>
</evidence>
<accession>A0A1H3TH09</accession>
<sequence>MKIKHPKVTKFPKNKKRPQFNSIGAFKRDIIYLKIVCFLSGPTETILMGTPSSASRKKT</sequence>
<protein>
    <recommendedName>
        <fullName evidence="3">Ribosomal protein L32</fullName>
    </recommendedName>
</protein>
<proteinExistence type="predicted"/>
<dbReference type="EMBL" id="FNQC01000017">
    <property type="protein sequence ID" value="SDZ49534.1"/>
    <property type="molecule type" value="Genomic_DNA"/>
</dbReference>
<reference evidence="1 2" key="1">
    <citation type="submission" date="2016-10" db="EMBL/GenBank/DDBJ databases">
        <authorList>
            <person name="Varghese N."/>
            <person name="Submissions S."/>
        </authorList>
    </citation>
    <scope>NUCLEOTIDE SEQUENCE [LARGE SCALE GENOMIC DNA]</scope>
    <source>
        <strain evidence="1 2">DSM 17997</strain>
    </source>
</reference>
<keyword evidence="2" id="KW-1185">Reference proteome</keyword>
<name>A0A1H3TH09_9BACT</name>
<organism evidence="1 2">
    <name type="scientific">Rhodonellum ikkaensis</name>
    <dbReference type="NCBI Taxonomy" id="336829"/>
    <lineage>
        <taxon>Bacteria</taxon>
        <taxon>Pseudomonadati</taxon>
        <taxon>Bacteroidota</taxon>
        <taxon>Cytophagia</taxon>
        <taxon>Cytophagales</taxon>
        <taxon>Cytophagaceae</taxon>
        <taxon>Rhodonellum</taxon>
    </lineage>
</organism>
<comment type="caution">
    <text evidence="1">The sequence shown here is derived from an EMBL/GenBank/DDBJ whole genome shotgun (WGS) entry which is preliminary data.</text>
</comment>
<dbReference type="Proteomes" id="UP000199663">
    <property type="component" value="Unassembled WGS sequence"/>
</dbReference>